<feature type="non-terminal residue" evidence="1">
    <location>
        <position position="1"/>
    </location>
</feature>
<dbReference type="EMBL" id="CADCTP010000372">
    <property type="protein sequence ID" value="CAA9285917.1"/>
    <property type="molecule type" value="Genomic_DNA"/>
</dbReference>
<protein>
    <recommendedName>
        <fullName evidence="2">FUSC family protein</fullName>
    </recommendedName>
</protein>
<evidence type="ECO:0000313" key="1">
    <source>
        <dbReference type="EMBL" id="CAA9285917.1"/>
    </source>
</evidence>
<dbReference type="AlphaFoldDB" id="A0A6J4JRS3"/>
<accession>A0A6J4JRS3</accession>
<evidence type="ECO:0008006" key="2">
    <source>
        <dbReference type="Google" id="ProtNLM"/>
    </source>
</evidence>
<organism evidence="1">
    <name type="scientific">uncultured Mycobacteriales bacterium</name>
    <dbReference type="NCBI Taxonomy" id="581187"/>
    <lineage>
        <taxon>Bacteria</taxon>
        <taxon>Bacillati</taxon>
        <taxon>Actinomycetota</taxon>
        <taxon>Actinomycetes</taxon>
        <taxon>Mycobacteriales</taxon>
        <taxon>environmental samples</taxon>
    </lineage>
</organism>
<proteinExistence type="predicted"/>
<sequence length="68" mass="7004">PGHDGRAVRLLAQAERLAAVLDLAGADAPGGAVNGTEARARAAALRPLVTAVRRARLAAYNAVPSRHR</sequence>
<name>A0A6J4JRS3_9ACTN</name>
<reference evidence="1" key="1">
    <citation type="submission" date="2020-02" db="EMBL/GenBank/DDBJ databases">
        <authorList>
            <person name="Meier V. D."/>
        </authorList>
    </citation>
    <scope>NUCLEOTIDE SEQUENCE</scope>
    <source>
        <strain evidence="1">AVDCRST_MAG41</strain>
    </source>
</reference>
<gene>
    <name evidence="1" type="ORF">AVDCRST_MAG41-3975</name>
</gene>